<name>A0ABS5AR56_9PSEU</name>
<dbReference type="SUPFAM" id="SSF46689">
    <property type="entry name" value="Homeodomain-like"/>
    <property type="match status" value="1"/>
</dbReference>
<dbReference type="SUPFAM" id="SSF48498">
    <property type="entry name" value="Tetracyclin repressor-like, C-terminal domain"/>
    <property type="match status" value="1"/>
</dbReference>
<dbReference type="PRINTS" id="PR00455">
    <property type="entry name" value="HTHTETR"/>
</dbReference>
<keyword evidence="2 4" id="KW-0238">DNA-binding</keyword>
<evidence type="ECO:0000256" key="1">
    <source>
        <dbReference type="ARBA" id="ARBA00023015"/>
    </source>
</evidence>
<sequence length="192" mass="20715">MSDSSSSPGQLRADAARNETKVLCAARAVFAEQGEHALIEDIAARAGVGVGTVYRRFGNKRGLLLAVITASMAELRREVTELELGEDALAALTAVVTRLLEHGQRERHLILLVAPGERKHPVPEDAREIMHGVVGRLLARARRDGQVRPEVTVTTLVSLLRGLMIGVLEHPDGDWRTGVDVVVRGIRSGPTA</sequence>
<feature type="DNA-binding region" description="H-T-H motif" evidence="4">
    <location>
        <begin position="38"/>
        <end position="57"/>
    </location>
</feature>
<comment type="caution">
    <text evidence="6">The sequence shown here is derived from an EMBL/GenBank/DDBJ whole genome shotgun (WGS) entry which is preliminary data.</text>
</comment>
<dbReference type="Proteomes" id="UP001519363">
    <property type="component" value="Unassembled WGS sequence"/>
</dbReference>
<dbReference type="InterPro" id="IPR050109">
    <property type="entry name" value="HTH-type_TetR-like_transc_reg"/>
</dbReference>
<evidence type="ECO:0000256" key="2">
    <source>
        <dbReference type="ARBA" id="ARBA00023125"/>
    </source>
</evidence>
<dbReference type="InterPro" id="IPR049445">
    <property type="entry name" value="TetR_SbtR-like_C"/>
</dbReference>
<dbReference type="Gene3D" id="1.10.357.10">
    <property type="entry name" value="Tetracycline Repressor, domain 2"/>
    <property type="match status" value="1"/>
</dbReference>
<reference evidence="6 7" key="1">
    <citation type="submission" date="2021-03" db="EMBL/GenBank/DDBJ databases">
        <title>Sequencing the genomes of 1000 actinobacteria strains.</title>
        <authorList>
            <person name="Klenk H.-P."/>
        </authorList>
    </citation>
    <scope>NUCLEOTIDE SEQUENCE [LARGE SCALE GENOMIC DNA]</scope>
    <source>
        <strain evidence="6 7">DSM 44580</strain>
    </source>
</reference>
<keyword evidence="3" id="KW-0804">Transcription</keyword>
<organism evidence="6 7">
    <name type="scientific">Crossiella equi</name>
    <dbReference type="NCBI Taxonomy" id="130796"/>
    <lineage>
        <taxon>Bacteria</taxon>
        <taxon>Bacillati</taxon>
        <taxon>Actinomycetota</taxon>
        <taxon>Actinomycetes</taxon>
        <taxon>Pseudonocardiales</taxon>
        <taxon>Pseudonocardiaceae</taxon>
        <taxon>Crossiella</taxon>
    </lineage>
</organism>
<dbReference type="RefSeq" id="WP_158103683.1">
    <property type="nucleotide sequence ID" value="NZ_JAGIOO010000001.1"/>
</dbReference>
<gene>
    <name evidence="6" type="ORF">JOF53_007912</name>
</gene>
<dbReference type="PANTHER" id="PTHR30055">
    <property type="entry name" value="HTH-TYPE TRANSCRIPTIONAL REGULATOR RUTR"/>
    <property type="match status" value="1"/>
</dbReference>
<dbReference type="InterPro" id="IPR009057">
    <property type="entry name" value="Homeodomain-like_sf"/>
</dbReference>
<keyword evidence="7" id="KW-1185">Reference proteome</keyword>
<evidence type="ECO:0000256" key="3">
    <source>
        <dbReference type="ARBA" id="ARBA00023163"/>
    </source>
</evidence>
<evidence type="ECO:0000259" key="5">
    <source>
        <dbReference type="PROSITE" id="PS50977"/>
    </source>
</evidence>
<dbReference type="Pfam" id="PF21597">
    <property type="entry name" value="TetR_C_43"/>
    <property type="match status" value="1"/>
</dbReference>
<feature type="domain" description="HTH tetR-type" evidence="5">
    <location>
        <begin position="16"/>
        <end position="75"/>
    </location>
</feature>
<evidence type="ECO:0000313" key="6">
    <source>
        <dbReference type="EMBL" id="MBP2479040.1"/>
    </source>
</evidence>
<dbReference type="PROSITE" id="PS50977">
    <property type="entry name" value="HTH_TETR_2"/>
    <property type="match status" value="1"/>
</dbReference>
<dbReference type="EMBL" id="JAGIOO010000001">
    <property type="protein sequence ID" value="MBP2479040.1"/>
    <property type="molecule type" value="Genomic_DNA"/>
</dbReference>
<proteinExistence type="predicted"/>
<dbReference type="Pfam" id="PF00440">
    <property type="entry name" value="TetR_N"/>
    <property type="match status" value="1"/>
</dbReference>
<protein>
    <submittedName>
        <fullName evidence="6">AcrR family transcriptional regulator</fullName>
    </submittedName>
</protein>
<keyword evidence="1" id="KW-0805">Transcription regulation</keyword>
<dbReference type="PANTHER" id="PTHR30055:SF234">
    <property type="entry name" value="HTH-TYPE TRANSCRIPTIONAL REGULATOR BETI"/>
    <property type="match status" value="1"/>
</dbReference>
<accession>A0ABS5AR56</accession>
<dbReference type="InterPro" id="IPR001647">
    <property type="entry name" value="HTH_TetR"/>
</dbReference>
<dbReference type="InterPro" id="IPR036271">
    <property type="entry name" value="Tet_transcr_reg_TetR-rel_C_sf"/>
</dbReference>
<evidence type="ECO:0000256" key="4">
    <source>
        <dbReference type="PROSITE-ProRule" id="PRU00335"/>
    </source>
</evidence>
<evidence type="ECO:0000313" key="7">
    <source>
        <dbReference type="Proteomes" id="UP001519363"/>
    </source>
</evidence>